<dbReference type="STRING" id="51028.A0A0N4UX23"/>
<dbReference type="Pfam" id="PF02598">
    <property type="entry name" value="Methyltrn_RNA_3"/>
    <property type="match status" value="1"/>
</dbReference>
<dbReference type="OrthoDB" id="361029at2759"/>
<dbReference type="Gene3D" id="2.40.50.140">
    <property type="entry name" value="Nucleic acid-binding proteins"/>
    <property type="match status" value="1"/>
</dbReference>
<dbReference type="InterPro" id="IPR003750">
    <property type="entry name" value="Put_MeTrfase-C9orf114-like"/>
</dbReference>
<evidence type="ECO:0000256" key="1">
    <source>
        <dbReference type="ARBA" id="ARBA00009841"/>
    </source>
</evidence>
<dbReference type="Proteomes" id="UP000274131">
    <property type="component" value="Unassembled WGS sequence"/>
</dbReference>
<accession>A0A0N4UX23</accession>
<dbReference type="CDD" id="cd18086">
    <property type="entry name" value="HsC9orf114-like"/>
    <property type="match status" value="1"/>
</dbReference>
<organism evidence="4">
    <name type="scientific">Enterobius vermicularis</name>
    <name type="common">Human pinworm</name>
    <dbReference type="NCBI Taxonomy" id="51028"/>
    <lineage>
        <taxon>Eukaryota</taxon>
        <taxon>Metazoa</taxon>
        <taxon>Ecdysozoa</taxon>
        <taxon>Nematoda</taxon>
        <taxon>Chromadorea</taxon>
        <taxon>Rhabditida</taxon>
        <taxon>Spirurina</taxon>
        <taxon>Oxyuridomorpha</taxon>
        <taxon>Oxyuroidea</taxon>
        <taxon>Oxyuridae</taxon>
        <taxon>Enterobius</taxon>
    </lineage>
</organism>
<dbReference type="AlphaFoldDB" id="A0A0N4UX23"/>
<evidence type="ECO:0000313" key="4">
    <source>
        <dbReference type="WBParaSite" id="EVEC_0000206401-mRNA-1"/>
    </source>
</evidence>
<dbReference type="InterPro" id="IPR012340">
    <property type="entry name" value="NA-bd_OB-fold"/>
</dbReference>
<evidence type="ECO:0000313" key="2">
    <source>
        <dbReference type="EMBL" id="VDD86629.1"/>
    </source>
</evidence>
<dbReference type="Gene3D" id="3.40.1280.10">
    <property type="match status" value="1"/>
</dbReference>
<comment type="similarity">
    <text evidence="1">Belongs to the class IV-like SAM-binding methyltransferase superfamily.</text>
</comment>
<sequence>MFSHIGNYYNGNWKGEKPLRDDKSECNFHLARILEYLECPQYLRKGLFPLQKSLSCAGVLNPLDCPHHLRANDFSIPYREGIVLDKPVKKGRGPYCDVGLDKELELEKEIELPPLTRITVELTDINPDAKRYRGQISSPSRIRRVAGIYWGYNVRLARSLSDALKTDPPYDLILGTSERGVPIEKVHLPTAKKSRILVVFGGLSGLEAAVEADEELLSNSPDEIFTHYIKIADGQGSRTIRTEEAVLMTLAILKSRLDFPIASK</sequence>
<protein>
    <submittedName>
        <fullName evidence="4">Methyltransferase C9orf114</fullName>
    </submittedName>
</protein>
<gene>
    <name evidence="2" type="ORF">EVEC_LOCUS1772</name>
</gene>
<dbReference type="SUPFAM" id="SSF50249">
    <property type="entry name" value="Nucleic acid-binding proteins"/>
    <property type="match status" value="1"/>
</dbReference>
<dbReference type="InterPro" id="IPR029028">
    <property type="entry name" value="Alpha/beta_knot_MTases"/>
</dbReference>
<proteinExistence type="inferred from homology"/>
<dbReference type="SUPFAM" id="SSF75217">
    <property type="entry name" value="alpha/beta knot"/>
    <property type="match status" value="1"/>
</dbReference>
<evidence type="ECO:0000313" key="3">
    <source>
        <dbReference type="Proteomes" id="UP000274131"/>
    </source>
</evidence>
<dbReference type="WBParaSite" id="EVEC_0000206401-mRNA-1">
    <property type="protein sequence ID" value="EVEC_0000206401-mRNA-1"/>
    <property type="gene ID" value="EVEC_0000206401"/>
</dbReference>
<reference evidence="2 3" key="2">
    <citation type="submission" date="2018-10" db="EMBL/GenBank/DDBJ databases">
        <authorList>
            <consortium name="Pathogen Informatics"/>
        </authorList>
    </citation>
    <scope>NUCLEOTIDE SEQUENCE [LARGE SCALE GENOMIC DNA]</scope>
</reference>
<dbReference type="EMBL" id="UXUI01007264">
    <property type="protein sequence ID" value="VDD86629.1"/>
    <property type="molecule type" value="Genomic_DNA"/>
</dbReference>
<name>A0A0N4UX23_ENTVE</name>
<dbReference type="PANTHER" id="PTHR12150">
    <property type="entry name" value="CLASS IV SAM-BINDING METHYLTRANSFERASE-RELATED"/>
    <property type="match status" value="1"/>
</dbReference>
<reference evidence="4" key="1">
    <citation type="submission" date="2016-04" db="UniProtKB">
        <authorList>
            <consortium name="WormBaseParasite"/>
        </authorList>
    </citation>
    <scope>IDENTIFICATION</scope>
</reference>
<keyword evidence="3" id="KW-1185">Reference proteome</keyword>
<dbReference type="InterPro" id="IPR029026">
    <property type="entry name" value="tRNA_m1G_MTases_N"/>
</dbReference>
<dbReference type="PANTHER" id="PTHR12150:SF13">
    <property type="entry name" value="METHYLTRANSFERASE C9ORF114-RELATED"/>
    <property type="match status" value="1"/>
</dbReference>